<dbReference type="SUPFAM" id="SSF103481">
    <property type="entry name" value="Multidrug resistance efflux transporter EmrE"/>
    <property type="match status" value="2"/>
</dbReference>
<feature type="transmembrane region" description="Helical" evidence="1">
    <location>
        <begin position="268"/>
        <end position="287"/>
    </location>
</feature>
<proteinExistence type="predicted"/>
<keyword evidence="1" id="KW-0812">Transmembrane</keyword>
<evidence type="ECO:0000256" key="1">
    <source>
        <dbReference type="SAM" id="Phobius"/>
    </source>
</evidence>
<feature type="transmembrane region" description="Helical" evidence="1">
    <location>
        <begin position="66"/>
        <end position="85"/>
    </location>
</feature>
<dbReference type="OrthoDB" id="9795732at2"/>
<feature type="transmembrane region" description="Helical" evidence="1">
    <location>
        <begin position="36"/>
        <end position="54"/>
    </location>
</feature>
<feature type="transmembrane region" description="Helical" evidence="1">
    <location>
        <begin position="211"/>
        <end position="229"/>
    </location>
</feature>
<dbReference type="InterPro" id="IPR037185">
    <property type="entry name" value="EmrE-like"/>
</dbReference>
<gene>
    <name evidence="3" type="ORF">C7450_101696</name>
</gene>
<name>A0A2V3UID6_9HYPH</name>
<feature type="transmembrane region" description="Helical" evidence="1">
    <location>
        <begin position="241"/>
        <end position="262"/>
    </location>
</feature>
<dbReference type="AlphaFoldDB" id="A0A2V3UID6"/>
<feature type="domain" description="EamA" evidence="2">
    <location>
        <begin position="151"/>
        <end position="283"/>
    </location>
</feature>
<feature type="domain" description="EamA" evidence="2">
    <location>
        <begin position="12"/>
        <end position="137"/>
    </location>
</feature>
<dbReference type="PANTHER" id="PTHR22911:SF76">
    <property type="entry name" value="EAMA DOMAIN-CONTAINING PROTEIN"/>
    <property type="match status" value="1"/>
</dbReference>
<dbReference type="EMBL" id="QJJK01000001">
    <property type="protein sequence ID" value="PXW64936.1"/>
    <property type="molecule type" value="Genomic_DNA"/>
</dbReference>
<reference evidence="3 4" key="1">
    <citation type="submission" date="2018-05" db="EMBL/GenBank/DDBJ databases">
        <title>Genomic Encyclopedia of Type Strains, Phase IV (KMG-IV): sequencing the most valuable type-strain genomes for metagenomic binning, comparative biology and taxonomic classification.</title>
        <authorList>
            <person name="Goeker M."/>
        </authorList>
    </citation>
    <scope>NUCLEOTIDE SEQUENCE [LARGE SCALE GENOMIC DNA]</scope>
    <source>
        <strain evidence="3 4">DSM 6462</strain>
    </source>
</reference>
<evidence type="ECO:0000313" key="4">
    <source>
        <dbReference type="Proteomes" id="UP000248021"/>
    </source>
</evidence>
<evidence type="ECO:0000313" key="3">
    <source>
        <dbReference type="EMBL" id="PXW64936.1"/>
    </source>
</evidence>
<sequence>MVVLTGATRVGLGAIALWSLLAALTAASGKVPPFQLAAMTFALGGLLGCASWIVKPAGVAALRQPWRVWLVGVSGLFGYHALYFAALRIAPPAEAGLINYLWPLLIVLFAALLPGEKLRPAQILGAIFGFAGVLVLIFSKQDLSFSGAYVPGYLAALGAAVIWAIYSLLSRALGTVPTDAVAGFCLVTSVLSALCHIAFEETVWPAFWWQWLAIVVLGVGPLGAAFYCWDIGVKRGDIGFLGVAAYATPVISTLLLVVFGFAEATISLAVACALIVAGAFIASLATSRGRPSRSPQS</sequence>
<feature type="transmembrane region" description="Helical" evidence="1">
    <location>
        <begin position="97"/>
        <end position="114"/>
    </location>
</feature>
<dbReference type="RefSeq" id="WP_110373241.1">
    <property type="nucleotide sequence ID" value="NZ_JAHBRY010000001.1"/>
</dbReference>
<keyword evidence="1" id="KW-1133">Transmembrane helix</keyword>
<organism evidence="3 4">
    <name type="scientific">Chelatococcus asaccharovorans</name>
    <dbReference type="NCBI Taxonomy" id="28210"/>
    <lineage>
        <taxon>Bacteria</taxon>
        <taxon>Pseudomonadati</taxon>
        <taxon>Pseudomonadota</taxon>
        <taxon>Alphaproteobacteria</taxon>
        <taxon>Hyphomicrobiales</taxon>
        <taxon>Chelatococcaceae</taxon>
        <taxon>Chelatococcus</taxon>
    </lineage>
</organism>
<feature type="transmembrane region" description="Helical" evidence="1">
    <location>
        <begin position="121"/>
        <end position="138"/>
    </location>
</feature>
<dbReference type="GO" id="GO:0016020">
    <property type="term" value="C:membrane"/>
    <property type="evidence" value="ECO:0007669"/>
    <property type="project" value="InterPro"/>
</dbReference>
<dbReference type="Proteomes" id="UP000248021">
    <property type="component" value="Unassembled WGS sequence"/>
</dbReference>
<protein>
    <submittedName>
        <fullName evidence="3">EamA domain-containing membrane protein RarD</fullName>
    </submittedName>
</protein>
<feature type="transmembrane region" description="Helical" evidence="1">
    <location>
        <begin position="150"/>
        <end position="169"/>
    </location>
</feature>
<dbReference type="InterPro" id="IPR000620">
    <property type="entry name" value="EamA_dom"/>
</dbReference>
<dbReference type="Pfam" id="PF00892">
    <property type="entry name" value="EamA"/>
    <property type="match status" value="2"/>
</dbReference>
<feature type="transmembrane region" description="Helical" evidence="1">
    <location>
        <begin position="181"/>
        <end position="199"/>
    </location>
</feature>
<keyword evidence="4" id="KW-1185">Reference proteome</keyword>
<keyword evidence="1" id="KW-0472">Membrane</keyword>
<evidence type="ECO:0000259" key="2">
    <source>
        <dbReference type="Pfam" id="PF00892"/>
    </source>
</evidence>
<accession>A0A2V3UID6</accession>
<dbReference type="PANTHER" id="PTHR22911">
    <property type="entry name" value="ACYL-MALONYL CONDENSING ENZYME-RELATED"/>
    <property type="match status" value="1"/>
</dbReference>
<comment type="caution">
    <text evidence="3">The sequence shown here is derived from an EMBL/GenBank/DDBJ whole genome shotgun (WGS) entry which is preliminary data.</text>
</comment>